<feature type="domain" description="COQ9 C-terminal" evidence="7">
    <location>
        <begin position="114"/>
        <end position="180"/>
    </location>
</feature>
<dbReference type="Proteomes" id="UP000637906">
    <property type="component" value="Unassembled WGS sequence"/>
</dbReference>
<keyword evidence="5" id="KW-0446">Lipid-binding</keyword>
<evidence type="ECO:0000256" key="4">
    <source>
        <dbReference type="ARBA" id="ARBA00022946"/>
    </source>
</evidence>
<evidence type="ECO:0000256" key="5">
    <source>
        <dbReference type="ARBA" id="ARBA00023121"/>
    </source>
</evidence>
<accession>A0A8J3HTM6</accession>
<dbReference type="PANTHER" id="PTHR21427:SF19">
    <property type="entry name" value="UBIQUINONE BIOSYNTHESIS PROTEIN COQ9, MITOCHONDRIAL"/>
    <property type="match status" value="1"/>
</dbReference>
<proteinExistence type="inferred from homology"/>
<comment type="similarity">
    <text evidence="2">Belongs to the COQ9 family.</text>
</comment>
<dbReference type="GO" id="GO:0008289">
    <property type="term" value="F:lipid binding"/>
    <property type="evidence" value="ECO:0007669"/>
    <property type="project" value="UniProtKB-KW"/>
</dbReference>
<dbReference type="EMBL" id="BNGU01000001">
    <property type="protein sequence ID" value="GHM59017.1"/>
    <property type="molecule type" value="Genomic_DNA"/>
</dbReference>
<dbReference type="Pfam" id="PF08511">
    <property type="entry name" value="COQ9"/>
    <property type="match status" value="1"/>
</dbReference>
<dbReference type="PANTHER" id="PTHR21427">
    <property type="entry name" value="UBIQUINONE BIOSYNTHESIS PROTEIN COQ9, MITOCHONDRIAL"/>
    <property type="match status" value="1"/>
</dbReference>
<dbReference type="GO" id="GO:0006744">
    <property type="term" value="P:ubiquinone biosynthetic process"/>
    <property type="evidence" value="ECO:0007669"/>
    <property type="project" value="UniProtKB-KW"/>
</dbReference>
<name>A0A8J3HTM6_9RICK</name>
<evidence type="ECO:0000259" key="7">
    <source>
        <dbReference type="Pfam" id="PF08511"/>
    </source>
</evidence>
<evidence type="ECO:0000256" key="1">
    <source>
        <dbReference type="ARBA" id="ARBA00004749"/>
    </source>
</evidence>
<keyword evidence="4" id="KW-0809">Transit peptide</keyword>
<dbReference type="InterPro" id="IPR013718">
    <property type="entry name" value="COQ9_C"/>
</dbReference>
<comment type="caution">
    <text evidence="8">The sequence shown here is derived from an EMBL/GenBank/DDBJ whole genome shotgun (WGS) entry which is preliminary data.</text>
</comment>
<dbReference type="NCBIfam" id="TIGR02396">
    <property type="entry name" value="diverge_rpsU"/>
    <property type="match status" value="1"/>
</dbReference>
<keyword evidence="9" id="KW-1185">Reference proteome</keyword>
<dbReference type="AlphaFoldDB" id="A0A8J3HTM6"/>
<gene>
    <name evidence="8" type="ORF">sL5_00100</name>
</gene>
<dbReference type="InterPro" id="IPR012762">
    <property type="entry name" value="Ubiq_biosynth_COQ9"/>
</dbReference>
<comment type="pathway">
    <text evidence="1">Cofactor biosynthesis; ubiquinone biosynthesis.</text>
</comment>
<evidence type="ECO:0000313" key="8">
    <source>
        <dbReference type="EMBL" id="GHM59017.1"/>
    </source>
</evidence>
<organism evidence="8 9">
    <name type="scientific">Candidatus Mesenet longicola</name>
    <dbReference type="NCBI Taxonomy" id="1892558"/>
    <lineage>
        <taxon>Bacteria</taxon>
        <taxon>Pseudomonadati</taxon>
        <taxon>Pseudomonadota</taxon>
        <taxon>Alphaproteobacteria</taxon>
        <taxon>Rickettsiales</taxon>
        <taxon>Anaplasmataceae</taxon>
        <taxon>Candidatus Mesenet</taxon>
    </lineage>
</organism>
<dbReference type="Gene3D" id="1.10.357.10">
    <property type="entry name" value="Tetracycline Repressor, domain 2"/>
    <property type="match status" value="1"/>
</dbReference>
<protein>
    <submittedName>
        <fullName evidence="8">Ubiquinone biosynthesis protein</fullName>
    </submittedName>
</protein>
<keyword evidence="8" id="KW-0830">Ubiquinone</keyword>
<comment type="function">
    <text evidence="6">Membrane-associated protein that warps the membrane surface to access and bind aromatic isoprenes with high specificity, including ubiquinone (CoQ) isoprene intermediates and presents them directly to COQ7, therefore facilitating the COQ7-mediated hydroxylase step. Participates in the biosynthesis of coenzyme Q, also named ubiquinone, an essential lipid-soluble electron transporter for aerobic cellular respiration.</text>
</comment>
<evidence type="ECO:0000256" key="6">
    <source>
        <dbReference type="ARBA" id="ARBA00058104"/>
    </source>
</evidence>
<reference evidence="8 9" key="1">
    <citation type="journal article" date="2021" name="Microb. Ecol.">
        <title>Candidatus Mesenet longicola: Novel Endosymbionts of Brontispa longissima that Induce Cytoplasmic Incompatibility.</title>
        <authorList>
            <person name="Takano S."/>
            <person name="Gotoh Y."/>
            <person name="Hayashi T."/>
        </authorList>
    </citation>
    <scope>NUCLEOTIDE SEQUENCE [LARGE SCALE GENOMIC DNA]</scope>
    <source>
        <strain evidence="8">L5</strain>
    </source>
</reference>
<keyword evidence="3" id="KW-0831">Ubiquinone biosynthesis</keyword>
<evidence type="ECO:0000313" key="9">
    <source>
        <dbReference type="Proteomes" id="UP000637906"/>
    </source>
</evidence>
<evidence type="ECO:0000256" key="3">
    <source>
        <dbReference type="ARBA" id="ARBA00022688"/>
    </source>
</evidence>
<evidence type="ECO:0000256" key="2">
    <source>
        <dbReference type="ARBA" id="ARBA00010766"/>
    </source>
</evidence>
<sequence>MNDIEQIVDNLIKAIPFEGVSDSTLLKVCNGLQLTASFCKFQDGIYSVLEHISDNFNKMMMKKLSSIDLNALKVREKIKLAIKIYLENYAELQNYREFIKNIISFSLQNPWFATKMLYNRVDNIWHGICDISTDFNYYTKRLTLASVYSSTILYFTDDYSQDFADTLSFLDRRINDIIAFHEFKKKIKLPILKPFDIKL</sequence>